<evidence type="ECO:0000313" key="3">
    <source>
        <dbReference type="Proteomes" id="UP000286186"/>
    </source>
</evidence>
<sequence>MQEKYWNYMVQIKAWTFYLDIYAEDSYKWDRRINIYGAIASSSSIAAWTIWRSWSFIWAAIIAISQVLTAIKQYLPFGRRLKYLQPFIEDMKLLYLKMEYDWYKVAAGELSETEINGLLYSYKKEYSGIESKYLKEEILVENVKYKNKADIKTEEYFKNNF</sequence>
<evidence type="ECO:0000256" key="1">
    <source>
        <dbReference type="SAM" id="Phobius"/>
    </source>
</evidence>
<accession>A0A414RAU7</accession>
<comment type="caution">
    <text evidence="2">The sequence shown here is derived from an EMBL/GenBank/DDBJ whole genome shotgun (WGS) entry which is preliminary data.</text>
</comment>
<keyword evidence="1" id="KW-1133">Transmembrane helix</keyword>
<dbReference type="RefSeq" id="WP_109216370.1">
    <property type="nucleotide sequence ID" value="NZ_QRHR01000002.1"/>
</dbReference>
<dbReference type="EMBL" id="QRHR01000002">
    <property type="protein sequence ID" value="RHF90180.1"/>
    <property type="molecule type" value="Genomic_DNA"/>
</dbReference>
<protein>
    <recommendedName>
        <fullName evidence="4">SLATT domain-containing protein</fullName>
    </recommendedName>
</protein>
<gene>
    <name evidence="2" type="ORF">DW652_02515</name>
</gene>
<dbReference type="Proteomes" id="UP000286186">
    <property type="component" value="Unassembled WGS sequence"/>
</dbReference>
<reference evidence="2 3" key="1">
    <citation type="submission" date="2018-08" db="EMBL/GenBank/DDBJ databases">
        <title>A genome reference for cultivated species of the human gut microbiota.</title>
        <authorList>
            <person name="Zou Y."/>
            <person name="Xue W."/>
            <person name="Luo G."/>
        </authorList>
    </citation>
    <scope>NUCLEOTIDE SEQUENCE [LARGE SCALE GENOMIC DNA]</scope>
    <source>
        <strain evidence="2 3">AM23-22</strain>
    </source>
</reference>
<name>A0A414RAU7_9FIRM</name>
<proteinExistence type="predicted"/>
<evidence type="ECO:0008006" key="4">
    <source>
        <dbReference type="Google" id="ProtNLM"/>
    </source>
</evidence>
<feature type="transmembrane region" description="Helical" evidence="1">
    <location>
        <begin position="33"/>
        <end position="51"/>
    </location>
</feature>
<feature type="transmembrane region" description="Helical" evidence="1">
    <location>
        <begin position="57"/>
        <end position="75"/>
    </location>
</feature>
<organism evidence="2 3">
    <name type="scientific">Eubacterium ventriosum</name>
    <dbReference type="NCBI Taxonomy" id="39496"/>
    <lineage>
        <taxon>Bacteria</taxon>
        <taxon>Bacillati</taxon>
        <taxon>Bacillota</taxon>
        <taxon>Clostridia</taxon>
        <taxon>Eubacteriales</taxon>
        <taxon>Eubacteriaceae</taxon>
        <taxon>Eubacterium</taxon>
    </lineage>
</organism>
<keyword evidence="1" id="KW-0812">Transmembrane</keyword>
<dbReference type="AlphaFoldDB" id="A0A414RAU7"/>
<keyword evidence="1" id="KW-0472">Membrane</keyword>
<evidence type="ECO:0000313" key="2">
    <source>
        <dbReference type="EMBL" id="RHF90180.1"/>
    </source>
</evidence>